<comment type="caution">
    <text evidence="2">The sequence shown here is derived from an EMBL/GenBank/DDBJ whole genome shotgun (WGS) entry which is preliminary data.</text>
</comment>
<dbReference type="Proteomes" id="UP000326364">
    <property type="component" value="Unassembled WGS sequence"/>
</dbReference>
<dbReference type="EMBL" id="VYQA01000005">
    <property type="protein sequence ID" value="KAA9030911.1"/>
    <property type="molecule type" value="Genomic_DNA"/>
</dbReference>
<dbReference type="Proteomes" id="UP000325933">
    <property type="component" value="Unassembled WGS sequence"/>
</dbReference>
<sequence length="103" mass="11374">MSSKFNVSFNVDLSKYPEIAKAADPEAAARQVIIDTLLEPAKTHAEQELHRVRTDATVHKDEKAVPMADQLKAIMLNVMVEKNLEIATLPPGTAIKASFKLDF</sequence>
<evidence type="ECO:0000313" key="2">
    <source>
        <dbReference type="EMBL" id="KAA9030911.1"/>
    </source>
</evidence>
<accession>A0A5J5I4A0</accession>
<proteinExistence type="predicted"/>
<evidence type="ECO:0000313" key="4">
    <source>
        <dbReference type="Proteomes" id="UP000326364"/>
    </source>
</evidence>
<reference evidence="3 4" key="1">
    <citation type="submission" date="2019-09" db="EMBL/GenBank/DDBJ databases">
        <authorList>
            <person name="Feng G."/>
        </authorList>
    </citation>
    <scope>NUCLEOTIDE SEQUENCE [LARGE SCALE GENOMIC DNA]</scope>
    <source>
        <strain evidence="2 3">KACC 19283</strain>
        <strain evidence="1 4">KACC 19284</strain>
    </source>
</reference>
<dbReference type="EMBL" id="VYQB01000005">
    <property type="protein sequence ID" value="KAA9018275.1"/>
    <property type="molecule type" value="Genomic_DNA"/>
</dbReference>
<keyword evidence="4" id="KW-1185">Reference proteome</keyword>
<evidence type="ECO:0000313" key="1">
    <source>
        <dbReference type="EMBL" id="KAA9018275.1"/>
    </source>
</evidence>
<dbReference type="RefSeq" id="WP_150425459.1">
    <property type="nucleotide sequence ID" value="NZ_VYQA01000005.1"/>
</dbReference>
<evidence type="ECO:0000313" key="3">
    <source>
        <dbReference type="Proteomes" id="UP000325933"/>
    </source>
</evidence>
<protein>
    <submittedName>
        <fullName evidence="2">Uncharacterized protein</fullName>
    </submittedName>
</protein>
<dbReference type="AlphaFoldDB" id="A0A5J5I4A0"/>
<organism evidence="2 3">
    <name type="scientific">Sphingobium limneticum</name>
    <dbReference type="NCBI Taxonomy" id="1007511"/>
    <lineage>
        <taxon>Bacteria</taxon>
        <taxon>Pseudomonadati</taxon>
        <taxon>Pseudomonadota</taxon>
        <taxon>Alphaproteobacteria</taxon>
        <taxon>Sphingomonadales</taxon>
        <taxon>Sphingomonadaceae</taxon>
        <taxon>Sphingobium</taxon>
    </lineage>
</organism>
<name>A0A5J5I4A0_9SPHN</name>
<gene>
    <name evidence="2" type="ORF">F4U95_09140</name>
    <name evidence="1" type="ORF">F4U96_09190</name>
</gene>